<sequence>MAWTTFDTRYESAGISGTQELSFTDSLTQDYSIPDEQVHLSNDEDSVNDRLPKADSKKDWWKPLPEEERPATPEPAWTIPSSTVSDVENNWATALVSAYETPAENSLLAKTGDMTNFLNWYRRQVNRTALTPTDLEGQTYEVVKAFYPDVTHLYKGSSPTLLISKMKAASYPDFGLELLMPKQMWIDDVHDSLSHRKEVRSHIWILSVVRIKAYSRYGYDYLSKIVLRRSDLQEHMIAKKDFKNLYPSDFEDLNLLLLQGYEFKHYYTITESPRVVVFPVNNNERKIMRFNEIYKFGDGTLTRILEVLAYRVKEFKIKQLNPETFSPVADIRAIRILMAIAAYYDYEIWQLDVKIAFSNGYLDEDIYMVQLKGEATFILGIKIYRDRSKRLIRLGQNAYMDKILKRYKIDNSKRGHIPMQKRLDLNKTQGSSTPEDVKRIINVPYALASLLLLRCAGYETARDDIKSQIGYVFILNKGTVDWKSTKQSTTVMSATEAKYIVASEVAMEAIGIRKFISELGIVPIINELIKMFCDNSVALLIANESRVQKGARNYHRRYHYVCQCSELGEINLLKVYTDDNLAGPFTKALPKGKLTQHARSI</sequence>
<feature type="region of interest" description="Disordered" evidence="1">
    <location>
        <begin position="36"/>
        <end position="76"/>
    </location>
</feature>
<comment type="caution">
    <text evidence="3">The sequence shown here is derived from an EMBL/GenBank/DDBJ whole genome shotgun (WGS) entry which is preliminary data.</text>
</comment>
<accession>A0A6L2P311</accession>
<dbReference type="Pfam" id="PF07727">
    <property type="entry name" value="RVT_2"/>
    <property type="match status" value="1"/>
</dbReference>
<dbReference type="CDD" id="cd09272">
    <property type="entry name" value="RNase_HI_RT_Ty1"/>
    <property type="match status" value="1"/>
</dbReference>
<protein>
    <recommendedName>
        <fullName evidence="2">Reverse transcriptase Ty1/copia-type domain-containing protein</fullName>
    </recommendedName>
</protein>
<feature type="compositionally biased region" description="Basic and acidic residues" evidence="1">
    <location>
        <begin position="36"/>
        <end position="71"/>
    </location>
</feature>
<evidence type="ECO:0000256" key="1">
    <source>
        <dbReference type="SAM" id="MobiDB-lite"/>
    </source>
</evidence>
<proteinExistence type="predicted"/>
<dbReference type="EMBL" id="BKCJ010010356">
    <property type="protein sequence ID" value="GEU91214.1"/>
    <property type="molecule type" value="Genomic_DNA"/>
</dbReference>
<feature type="domain" description="Reverse transcriptase Ty1/copia-type" evidence="2">
    <location>
        <begin position="323"/>
        <end position="373"/>
    </location>
</feature>
<organism evidence="3">
    <name type="scientific">Tanacetum cinerariifolium</name>
    <name type="common">Dalmatian daisy</name>
    <name type="synonym">Chrysanthemum cinerariifolium</name>
    <dbReference type="NCBI Taxonomy" id="118510"/>
    <lineage>
        <taxon>Eukaryota</taxon>
        <taxon>Viridiplantae</taxon>
        <taxon>Streptophyta</taxon>
        <taxon>Embryophyta</taxon>
        <taxon>Tracheophyta</taxon>
        <taxon>Spermatophyta</taxon>
        <taxon>Magnoliopsida</taxon>
        <taxon>eudicotyledons</taxon>
        <taxon>Gunneridae</taxon>
        <taxon>Pentapetalae</taxon>
        <taxon>asterids</taxon>
        <taxon>campanulids</taxon>
        <taxon>Asterales</taxon>
        <taxon>Asteraceae</taxon>
        <taxon>Asteroideae</taxon>
        <taxon>Anthemideae</taxon>
        <taxon>Anthemidinae</taxon>
        <taxon>Tanacetum</taxon>
    </lineage>
</organism>
<reference evidence="3" key="1">
    <citation type="journal article" date="2019" name="Sci. Rep.">
        <title>Draft genome of Tanacetum cinerariifolium, the natural source of mosquito coil.</title>
        <authorList>
            <person name="Yamashiro T."/>
            <person name="Shiraishi A."/>
            <person name="Satake H."/>
            <person name="Nakayama K."/>
        </authorList>
    </citation>
    <scope>NUCLEOTIDE SEQUENCE</scope>
</reference>
<name>A0A6L2P311_TANCI</name>
<dbReference type="InterPro" id="IPR013103">
    <property type="entry name" value="RVT_2"/>
</dbReference>
<evidence type="ECO:0000259" key="2">
    <source>
        <dbReference type="Pfam" id="PF07727"/>
    </source>
</evidence>
<dbReference type="AlphaFoldDB" id="A0A6L2P311"/>
<gene>
    <name evidence="3" type="ORF">Tci_063192</name>
</gene>
<evidence type="ECO:0000313" key="3">
    <source>
        <dbReference type="EMBL" id="GEU91214.1"/>
    </source>
</evidence>